<protein>
    <submittedName>
        <fullName evidence="1">Uncharacterized protein</fullName>
    </submittedName>
</protein>
<organism evidence="1 2">
    <name type="scientific">Anopheles arabiensis</name>
    <name type="common">Mosquito</name>
    <dbReference type="NCBI Taxonomy" id="7173"/>
    <lineage>
        <taxon>Eukaryota</taxon>
        <taxon>Metazoa</taxon>
        <taxon>Ecdysozoa</taxon>
        <taxon>Arthropoda</taxon>
        <taxon>Hexapoda</taxon>
        <taxon>Insecta</taxon>
        <taxon>Pterygota</taxon>
        <taxon>Neoptera</taxon>
        <taxon>Endopterygota</taxon>
        <taxon>Diptera</taxon>
        <taxon>Nematocera</taxon>
        <taxon>Culicoidea</taxon>
        <taxon>Culicidae</taxon>
        <taxon>Anophelinae</taxon>
        <taxon>Anopheles</taxon>
    </lineage>
</organism>
<accession>A0A182HYH5</accession>
<dbReference type="VEuPathDB" id="VectorBase:AARA006353"/>
<dbReference type="EMBL" id="APCN01005920">
    <property type="status" value="NOT_ANNOTATED_CDS"/>
    <property type="molecule type" value="Genomic_DNA"/>
</dbReference>
<name>A0A182HYH5_ANOAR</name>
<evidence type="ECO:0000313" key="2">
    <source>
        <dbReference type="Proteomes" id="UP000075840"/>
    </source>
</evidence>
<keyword evidence="2" id="KW-1185">Reference proteome</keyword>
<sequence>MVIPRDLKLADPGFFKCSGIDILLGQEVFYELHKTNQTIQFCGKWMLGWVPFGQLGYCAQTKGVHSVLIGNSLTVAMEKFWQLEEVKEASKLTDEEKECETSFVQSVSRDSSGRYVVKLPLKNGYEMLLGDSKEIALRRLKQLERKLSCDVQLKSGYGEVLREYCANGYLKEASGEGE</sequence>
<proteinExistence type="predicted"/>
<dbReference type="Proteomes" id="UP000075840">
    <property type="component" value="Unassembled WGS sequence"/>
</dbReference>
<dbReference type="VEuPathDB" id="VectorBase:AARA21_009626"/>
<dbReference type="EnsemblMetazoa" id="AARA006353-RA">
    <property type="protein sequence ID" value="AARA006353-PA"/>
    <property type="gene ID" value="AARA006353"/>
</dbReference>
<evidence type="ECO:0000313" key="1">
    <source>
        <dbReference type="EnsemblMetazoa" id="AARA006353-PA"/>
    </source>
</evidence>
<dbReference type="AlphaFoldDB" id="A0A182HYH5"/>
<reference evidence="1" key="1">
    <citation type="submission" date="2022-08" db="UniProtKB">
        <authorList>
            <consortium name="EnsemblMetazoa"/>
        </authorList>
    </citation>
    <scope>IDENTIFICATION</scope>
    <source>
        <strain evidence="1">Dongola</strain>
    </source>
</reference>